<evidence type="ECO:0000313" key="3">
    <source>
        <dbReference type="EMBL" id="MBC5732725.1"/>
    </source>
</evidence>
<feature type="compositionally biased region" description="Basic and acidic residues" evidence="1">
    <location>
        <begin position="63"/>
        <end position="77"/>
    </location>
</feature>
<reference evidence="3" key="1">
    <citation type="submission" date="2020-08" db="EMBL/GenBank/DDBJ databases">
        <title>Genome public.</title>
        <authorList>
            <person name="Liu C."/>
            <person name="Sun Q."/>
        </authorList>
    </citation>
    <scope>NUCLEOTIDE SEQUENCE</scope>
    <source>
        <strain evidence="3">NSJ-51</strain>
    </source>
</reference>
<dbReference type="Proteomes" id="UP000661435">
    <property type="component" value="Unassembled WGS sequence"/>
</dbReference>
<feature type="region of interest" description="Disordered" evidence="1">
    <location>
        <begin position="57"/>
        <end position="77"/>
    </location>
</feature>
<dbReference type="PANTHER" id="PTHR33121:SF79">
    <property type="entry name" value="CYCLIC DI-GMP PHOSPHODIESTERASE PDED-RELATED"/>
    <property type="match status" value="1"/>
</dbReference>
<accession>A0A8J6M8T0</accession>
<dbReference type="Gene3D" id="3.20.20.450">
    <property type="entry name" value="EAL domain"/>
    <property type="match status" value="1"/>
</dbReference>
<dbReference type="InterPro" id="IPR001633">
    <property type="entry name" value="EAL_dom"/>
</dbReference>
<dbReference type="Pfam" id="PF00563">
    <property type="entry name" value="EAL"/>
    <property type="match status" value="1"/>
</dbReference>
<gene>
    <name evidence="3" type="ORF">H8S57_03145</name>
</gene>
<evidence type="ECO:0000256" key="1">
    <source>
        <dbReference type="SAM" id="MobiDB-lite"/>
    </source>
</evidence>
<feature type="domain" description="EAL" evidence="2">
    <location>
        <begin position="1"/>
        <end position="55"/>
    </location>
</feature>
<sequence>MERSRTLGALTVAEGIETPEQLAFLRAVGCDLIQGCIYAKPLPVPAFEAWRAARGQNAGADLSRNERIDSGPKQELQ</sequence>
<dbReference type="PROSITE" id="PS50883">
    <property type="entry name" value="EAL"/>
    <property type="match status" value="1"/>
</dbReference>
<dbReference type="EMBL" id="JACOPP010000003">
    <property type="protein sequence ID" value="MBC5732725.1"/>
    <property type="molecule type" value="Genomic_DNA"/>
</dbReference>
<protein>
    <submittedName>
        <fullName evidence="3">EAL domain-containing protein</fullName>
    </submittedName>
</protein>
<dbReference type="AlphaFoldDB" id="A0A8J6M8T0"/>
<keyword evidence="4" id="KW-1185">Reference proteome</keyword>
<dbReference type="PANTHER" id="PTHR33121">
    <property type="entry name" value="CYCLIC DI-GMP PHOSPHODIESTERASE PDEF"/>
    <property type="match status" value="1"/>
</dbReference>
<evidence type="ECO:0000259" key="2">
    <source>
        <dbReference type="PROSITE" id="PS50883"/>
    </source>
</evidence>
<proteinExistence type="predicted"/>
<dbReference type="InterPro" id="IPR050706">
    <property type="entry name" value="Cyclic-di-GMP_PDE-like"/>
</dbReference>
<dbReference type="RefSeq" id="WP_186906630.1">
    <property type="nucleotide sequence ID" value="NZ_JACOPP010000003.1"/>
</dbReference>
<name>A0A8J6M8T0_9FIRM</name>
<evidence type="ECO:0000313" key="4">
    <source>
        <dbReference type="Proteomes" id="UP000661435"/>
    </source>
</evidence>
<organism evidence="3 4">
    <name type="scientific">Lawsonibacter hominis</name>
    <dbReference type="NCBI Taxonomy" id="2763053"/>
    <lineage>
        <taxon>Bacteria</taxon>
        <taxon>Bacillati</taxon>
        <taxon>Bacillota</taxon>
        <taxon>Clostridia</taxon>
        <taxon>Eubacteriales</taxon>
        <taxon>Oscillospiraceae</taxon>
        <taxon>Lawsonibacter</taxon>
    </lineage>
</organism>
<dbReference type="InterPro" id="IPR035919">
    <property type="entry name" value="EAL_sf"/>
</dbReference>
<dbReference type="SUPFAM" id="SSF141868">
    <property type="entry name" value="EAL domain-like"/>
    <property type="match status" value="1"/>
</dbReference>
<dbReference type="GO" id="GO:0071111">
    <property type="term" value="F:cyclic-guanylate-specific phosphodiesterase activity"/>
    <property type="evidence" value="ECO:0007669"/>
    <property type="project" value="InterPro"/>
</dbReference>
<comment type="caution">
    <text evidence="3">The sequence shown here is derived from an EMBL/GenBank/DDBJ whole genome shotgun (WGS) entry which is preliminary data.</text>
</comment>